<organism evidence="3 4">
    <name type="scientific">Brucella intermedia</name>
    <dbReference type="NCBI Taxonomy" id="94625"/>
    <lineage>
        <taxon>Bacteria</taxon>
        <taxon>Pseudomonadati</taxon>
        <taxon>Pseudomonadota</taxon>
        <taxon>Alphaproteobacteria</taxon>
        <taxon>Hyphomicrobiales</taxon>
        <taxon>Brucellaceae</taxon>
        <taxon>Brucella/Ochrobactrum group</taxon>
        <taxon>Brucella</taxon>
    </lineage>
</organism>
<feature type="region of interest" description="Disordered" evidence="1">
    <location>
        <begin position="1"/>
        <end position="33"/>
    </location>
</feature>
<accession>A0A7V6P9A8</accession>
<evidence type="ECO:0008006" key="5">
    <source>
        <dbReference type="Google" id="ProtNLM"/>
    </source>
</evidence>
<keyword evidence="2" id="KW-1133">Transmembrane helix</keyword>
<dbReference type="AlphaFoldDB" id="A0A7V6P9A8"/>
<comment type="caution">
    <text evidence="3">The sequence shown here is derived from an EMBL/GenBank/DDBJ whole genome shotgun (WGS) entry which is preliminary data.</text>
</comment>
<feature type="transmembrane region" description="Helical" evidence="2">
    <location>
        <begin position="93"/>
        <end position="116"/>
    </location>
</feature>
<dbReference type="Proteomes" id="UP000551563">
    <property type="component" value="Unassembled WGS sequence"/>
</dbReference>
<gene>
    <name evidence="3" type="ORF">GXX48_03320</name>
</gene>
<reference evidence="3 4" key="1">
    <citation type="journal article" date="2020" name="Biotechnol. Biofuels">
        <title>New insights from the biogas microbiome by comprehensive genome-resolved metagenomics of nearly 1600 species originating from multiple anaerobic digesters.</title>
        <authorList>
            <person name="Campanaro S."/>
            <person name="Treu L."/>
            <person name="Rodriguez-R L.M."/>
            <person name="Kovalovszki A."/>
            <person name="Ziels R.M."/>
            <person name="Maus I."/>
            <person name="Zhu X."/>
            <person name="Kougias P.G."/>
            <person name="Basile A."/>
            <person name="Luo G."/>
            <person name="Schluter A."/>
            <person name="Konstantinidis K.T."/>
            <person name="Angelidaki I."/>
        </authorList>
    </citation>
    <scope>NUCLEOTIDE SEQUENCE [LARGE SCALE GENOMIC DNA]</scope>
    <source>
        <strain evidence="3">AS04akNAM_66</strain>
    </source>
</reference>
<dbReference type="EMBL" id="DUMN01000110">
    <property type="protein sequence ID" value="HHV66663.1"/>
    <property type="molecule type" value="Genomic_DNA"/>
</dbReference>
<keyword evidence="2" id="KW-0812">Transmembrane</keyword>
<proteinExistence type="predicted"/>
<evidence type="ECO:0000313" key="4">
    <source>
        <dbReference type="Proteomes" id="UP000551563"/>
    </source>
</evidence>
<evidence type="ECO:0000313" key="3">
    <source>
        <dbReference type="EMBL" id="HHV66663.1"/>
    </source>
</evidence>
<feature type="compositionally biased region" description="Basic and acidic residues" evidence="1">
    <location>
        <begin position="1"/>
        <end position="15"/>
    </location>
</feature>
<evidence type="ECO:0000256" key="2">
    <source>
        <dbReference type="SAM" id="Phobius"/>
    </source>
</evidence>
<protein>
    <recommendedName>
        <fullName evidence="5">DUF3426 domain-containing protein</fullName>
    </recommendedName>
</protein>
<sequence>MYDTGRRGENAKEDVVMMAKRPSTAQMSRTPSRESHPAAWFAAGHGPVEDAEFETIVPVSPRRKFPFPVIAQKPPASRQFLSEPRPASEWPGLGYWVLVALCATTAFWIAGGYTLLADKPASGGQPMLPLVSALQLTDLKTNMRENSDILSVGGRIQNTTSEERPAPPLIVMITYSDGSKRKRRLASGETILKPGESIDFETMLPALRGTIEKVDVRLADRA</sequence>
<evidence type="ECO:0000256" key="1">
    <source>
        <dbReference type="SAM" id="MobiDB-lite"/>
    </source>
</evidence>
<name>A0A7V6P9A8_9HYPH</name>
<keyword evidence="2" id="KW-0472">Membrane</keyword>